<sequence length="271" mass="31926">MTLTADETKFVEFLDSFPQFYKKAHEIAKNTKGISILPMEDGKNEFKMYALDDICHSCKIFREGNLMITPKTTDAIWYKKVGENFFIFLIEFKGDLLCRNSSKCTLVEVIDNLNNKNYNDELEHELFLLDKILLKYSDRMLNGLAAKPLETVTIALPLIYEEYYEKNKGDVEYLDIRNFLKNCRIVYRVVSISEDYEPNRQRTRSRSYRCSNIIPSVCKKLAREKHDRELDSSYESSLQTYHRRYERAGIVYSAGFVDNMAFNNFIENYLK</sequence>
<keyword evidence="2" id="KW-1185">Reference proteome</keyword>
<name>A0A315XQS5_9EURY</name>
<accession>A0A315XQS5</accession>
<dbReference type="OrthoDB" id="75874at2157"/>
<reference evidence="1 2" key="1">
    <citation type="submission" date="2017-03" db="EMBL/GenBank/DDBJ databases">
        <title>Genome sequence of Methanobrevibacter thaueri.</title>
        <authorList>
            <person name="Poehlein A."/>
            <person name="Seedorf H."/>
            <person name="Daniel R."/>
        </authorList>
    </citation>
    <scope>NUCLEOTIDE SEQUENCE [LARGE SCALE GENOMIC DNA]</scope>
    <source>
        <strain evidence="1 2">DSM 11995</strain>
    </source>
</reference>
<dbReference type="RefSeq" id="WP_116591089.1">
    <property type="nucleotide sequence ID" value="NZ_MZGS01000006.1"/>
</dbReference>
<evidence type="ECO:0000313" key="2">
    <source>
        <dbReference type="Proteomes" id="UP000251717"/>
    </source>
</evidence>
<gene>
    <name evidence="1" type="ORF">MBBTH_00940</name>
</gene>
<proteinExistence type="predicted"/>
<protein>
    <submittedName>
        <fullName evidence="1">Uncharacterized protein</fullName>
    </submittedName>
</protein>
<comment type="caution">
    <text evidence="1">The sequence shown here is derived from an EMBL/GenBank/DDBJ whole genome shotgun (WGS) entry which is preliminary data.</text>
</comment>
<evidence type="ECO:0000313" key="1">
    <source>
        <dbReference type="EMBL" id="PWB88363.1"/>
    </source>
</evidence>
<dbReference type="AlphaFoldDB" id="A0A315XQS5"/>
<dbReference type="EMBL" id="MZGS01000006">
    <property type="protein sequence ID" value="PWB88363.1"/>
    <property type="molecule type" value="Genomic_DNA"/>
</dbReference>
<dbReference type="Proteomes" id="UP000251717">
    <property type="component" value="Unassembled WGS sequence"/>
</dbReference>
<organism evidence="1 2">
    <name type="scientific">Methanobrevibacter thaueri</name>
    <dbReference type="NCBI Taxonomy" id="190975"/>
    <lineage>
        <taxon>Archaea</taxon>
        <taxon>Methanobacteriati</taxon>
        <taxon>Methanobacteriota</taxon>
        <taxon>Methanomada group</taxon>
        <taxon>Methanobacteria</taxon>
        <taxon>Methanobacteriales</taxon>
        <taxon>Methanobacteriaceae</taxon>
        <taxon>Methanobrevibacter</taxon>
    </lineage>
</organism>